<gene>
    <name evidence="2" type="ORF">FNH13_10660</name>
</gene>
<organism evidence="2 3">
    <name type="scientific">Ornithinimicrobium ciconiae</name>
    <dbReference type="NCBI Taxonomy" id="2594265"/>
    <lineage>
        <taxon>Bacteria</taxon>
        <taxon>Bacillati</taxon>
        <taxon>Actinomycetota</taxon>
        <taxon>Actinomycetes</taxon>
        <taxon>Micrococcales</taxon>
        <taxon>Ornithinimicrobiaceae</taxon>
        <taxon>Ornithinimicrobium</taxon>
    </lineage>
</organism>
<protein>
    <submittedName>
        <fullName evidence="2">Hemerythrin domain-containing protein</fullName>
    </submittedName>
</protein>
<dbReference type="Pfam" id="PF01814">
    <property type="entry name" value="Hemerythrin"/>
    <property type="match status" value="1"/>
</dbReference>
<evidence type="ECO:0000313" key="3">
    <source>
        <dbReference type="Proteomes" id="UP000315395"/>
    </source>
</evidence>
<dbReference type="CDD" id="cd12108">
    <property type="entry name" value="Hr-like"/>
    <property type="match status" value="1"/>
</dbReference>
<dbReference type="InterPro" id="IPR012312">
    <property type="entry name" value="Hemerythrin-like"/>
</dbReference>
<accession>A0A516GB42</accession>
<dbReference type="RefSeq" id="WP_143783404.1">
    <property type="nucleotide sequence ID" value="NZ_CP041616.1"/>
</dbReference>
<evidence type="ECO:0000313" key="2">
    <source>
        <dbReference type="EMBL" id="QDO88727.1"/>
    </source>
</evidence>
<dbReference type="EMBL" id="CP041616">
    <property type="protein sequence ID" value="QDO88727.1"/>
    <property type="molecule type" value="Genomic_DNA"/>
</dbReference>
<dbReference type="Gene3D" id="1.20.120.520">
    <property type="entry name" value="nmb1532 protein domain like"/>
    <property type="match status" value="1"/>
</dbReference>
<dbReference type="KEGG" id="orz:FNH13_10660"/>
<proteinExistence type="predicted"/>
<feature type="domain" description="Hemerythrin-like" evidence="1">
    <location>
        <begin position="8"/>
        <end position="137"/>
    </location>
</feature>
<dbReference type="AlphaFoldDB" id="A0A516GB42"/>
<sequence>MPCDASGMVEIHRMFRTGFREGPTLVDGVPDGDTAHAAVVARHLSTLSGSLHAHHEFEDGRFWDPLTERAPACVLHVDRMKRQHAEMLVHLNVLDAALPRWAESAASDDARAIREALTGINAALAEHLPDEEETIVPVMAAVLTQKEFDAASAHGRKATPRGQTFPMLGQILAAQPDGGDQWLRKHLPAPVRLIWRLVGKRQYTAHRNELVHGPR</sequence>
<reference evidence="2 3" key="1">
    <citation type="submission" date="2019-07" db="EMBL/GenBank/DDBJ databases">
        <title>complete genome sequencing of Ornithinimicrobium sp. H23M54.</title>
        <authorList>
            <person name="Bae J.-W."/>
            <person name="Lee S.-Y."/>
        </authorList>
    </citation>
    <scope>NUCLEOTIDE SEQUENCE [LARGE SCALE GENOMIC DNA]</scope>
    <source>
        <strain evidence="2 3">H23M54</strain>
    </source>
</reference>
<evidence type="ECO:0000259" key="1">
    <source>
        <dbReference type="Pfam" id="PF01814"/>
    </source>
</evidence>
<dbReference type="OrthoDB" id="5197650at2"/>
<dbReference type="Proteomes" id="UP000315395">
    <property type="component" value="Chromosome"/>
</dbReference>
<name>A0A516GB42_9MICO</name>
<keyword evidence="3" id="KW-1185">Reference proteome</keyword>